<dbReference type="AlphaFoldDB" id="A0A8E0STS7"/>
<reference evidence="2" key="1">
    <citation type="submission" date="2021-03" db="EMBL/GenBank/DDBJ databases">
        <title>Plesiomonas shigelloides zfcc0051, isolated from zebrafish feces.</title>
        <authorList>
            <person name="Vanderhoek Z."/>
            <person name="Gaulke C."/>
        </authorList>
    </citation>
    <scope>NUCLEOTIDE SEQUENCE</scope>
    <source>
        <strain evidence="2">Zfcc0051</strain>
    </source>
</reference>
<dbReference type="EMBL" id="JAFNAA010000007">
    <property type="protein sequence ID" value="MBO1108139.1"/>
    <property type="molecule type" value="Genomic_DNA"/>
</dbReference>
<feature type="signal peptide" evidence="1">
    <location>
        <begin position="1"/>
        <end position="26"/>
    </location>
</feature>
<evidence type="ECO:0000313" key="3">
    <source>
        <dbReference type="Proteomes" id="UP000664658"/>
    </source>
</evidence>
<evidence type="ECO:0000256" key="1">
    <source>
        <dbReference type="SAM" id="SignalP"/>
    </source>
</evidence>
<proteinExistence type="predicted"/>
<accession>A0A8E0STS7</accession>
<keyword evidence="1" id="KW-0732">Signal</keyword>
<organism evidence="2 3">
    <name type="scientific">Plesiomonas shigelloides</name>
    <name type="common">Aeromonas shigelloides</name>
    <dbReference type="NCBI Taxonomy" id="703"/>
    <lineage>
        <taxon>Bacteria</taxon>
        <taxon>Pseudomonadati</taxon>
        <taxon>Pseudomonadota</taxon>
        <taxon>Gammaproteobacteria</taxon>
        <taxon>Enterobacterales</taxon>
        <taxon>Enterobacteriaceae</taxon>
        <taxon>Plesiomonas</taxon>
    </lineage>
</organism>
<dbReference type="KEGG" id="pshi:SAMEA2665130_1210"/>
<gene>
    <name evidence="2" type="ORF">J2R62_07885</name>
</gene>
<evidence type="ECO:0008006" key="4">
    <source>
        <dbReference type="Google" id="ProtNLM"/>
    </source>
</evidence>
<dbReference type="PROSITE" id="PS51257">
    <property type="entry name" value="PROKAR_LIPOPROTEIN"/>
    <property type="match status" value="1"/>
</dbReference>
<comment type="caution">
    <text evidence="2">The sequence shown here is derived from an EMBL/GenBank/DDBJ whole genome shotgun (WGS) entry which is preliminary data.</text>
</comment>
<protein>
    <recommendedName>
        <fullName evidence="4">Lipoprotein</fullName>
    </recommendedName>
</protein>
<sequence length="191" mass="20923">MRLNQAVKMVAGVVLALALVGCGARGDTPAQKRNAIHQMRQDTLQKLYREQPKARTAIRKAQGYAVFSNKSNKLGLIGIGHGFGVVRDNRTGKNTYMRMMSVGAGVGLGIQDIRFVAIFHDRKTMQNFIQHGWDASAGADAAAKWKEKGDAGNQTVAADFNGVTIYQLTEHGLALQAMVQGYKYWPDDELN</sequence>
<evidence type="ECO:0000313" key="2">
    <source>
        <dbReference type="EMBL" id="MBO1108139.1"/>
    </source>
</evidence>
<dbReference type="Proteomes" id="UP000664658">
    <property type="component" value="Unassembled WGS sequence"/>
</dbReference>
<dbReference type="GeneID" id="69706079"/>
<dbReference type="RefSeq" id="WP_010861854.1">
    <property type="nucleotide sequence ID" value="NZ_CP050969.1"/>
</dbReference>
<feature type="chain" id="PRO_5041148414" description="Lipoprotein" evidence="1">
    <location>
        <begin position="27"/>
        <end position="191"/>
    </location>
</feature>
<name>A0A8E0STS7_PLESH</name>